<dbReference type="Gene3D" id="1.10.10.600">
    <property type="entry name" value="IscX-like"/>
    <property type="match status" value="1"/>
</dbReference>
<dbReference type="Pfam" id="PF04384">
    <property type="entry name" value="Fe-S_assembly"/>
    <property type="match status" value="1"/>
</dbReference>
<dbReference type="NCBIfam" id="TIGR03412">
    <property type="entry name" value="iscX_yfhJ"/>
    <property type="match status" value="1"/>
</dbReference>
<dbReference type="InterPro" id="IPR007479">
    <property type="entry name" value="ISC_FeS_clus_asmbl_IscsX"/>
</dbReference>
<reference evidence="1 2" key="1">
    <citation type="journal article" date="2021" name="Microb. Ecol.">
        <title>Candidatus Mesenet longicola: Novel Endosymbionts of Brontispa longissima that Induce Cytoplasmic Incompatibility.</title>
        <authorList>
            <person name="Takano S."/>
            <person name="Gotoh Y."/>
            <person name="Hayashi T."/>
        </authorList>
    </citation>
    <scope>NUCLEOTIDE SEQUENCE [LARGE SCALE GENOMIC DNA]</scope>
    <source>
        <strain evidence="1">L5</strain>
    </source>
</reference>
<dbReference type="AlphaFoldDB" id="A0A8J3MM49"/>
<dbReference type="InterPro" id="IPR036762">
    <property type="entry name" value="IscX-like_sf"/>
</dbReference>
<comment type="caution">
    <text evidence="1">The sequence shown here is derived from an EMBL/GenBank/DDBJ whole genome shotgun (WGS) entry which is preliminary data.</text>
</comment>
<dbReference type="GO" id="GO:0005829">
    <property type="term" value="C:cytosol"/>
    <property type="evidence" value="ECO:0007669"/>
    <property type="project" value="TreeGrafter"/>
</dbReference>
<dbReference type="SUPFAM" id="SSF140319">
    <property type="entry name" value="IscX-like"/>
    <property type="match status" value="1"/>
</dbReference>
<gene>
    <name evidence="1" type="ORF">sL5_05770</name>
</gene>
<protein>
    <submittedName>
        <fullName evidence="1">Fe-S assembly protein IscX</fullName>
    </submittedName>
</protein>
<sequence length="65" mass="7710">MIKWTNIEDIAIALEDVYPDEDIANIRFTKLKKMVTTLQGFNDNPDRCNERILEAIQLKWIEERS</sequence>
<keyword evidence="2" id="KW-1185">Reference proteome</keyword>
<name>A0A8J3MM49_9RICK</name>
<dbReference type="Proteomes" id="UP000637906">
    <property type="component" value="Unassembled WGS sequence"/>
</dbReference>
<evidence type="ECO:0000313" key="2">
    <source>
        <dbReference type="Proteomes" id="UP000637906"/>
    </source>
</evidence>
<dbReference type="GO" id="GO:0008198">
    <property type="term" value="F:ferrous iron binding"/>
    <property type="evidence" value="ECO:0007669"/>
    <property type="project" value="TreeGrafter"/>
</dbReference>
<accession>A0A8J3MM49</accession>
<evidence type="ECO:0000313" key="1">
    <source>
        <dbReference type="EMBL" id="GHM59584.1"/>
    </source>
</evidence>
<dbReference type="PANTHER" id="PTHR37532:SF1">
    <property type="entry name" value="PROTEIN ISCX"/>
    <property type="match status" value="1"/>
</dbReference>
<dbReference type="PANTHER" id="PTHR37532">
    <property type="entry name" value="PROTEIN ISCX"/>
    <property type="match status" value="1"/>
</dbReference>
<dbReference type="GO" id="GO:0016226">
    <property type="term" value="P:iron-sulfur cluster assembly"/>
    <property type="evidence" value="ECO:0007669"/>
    <property type="project" value="UniProtKB-UniRule"/>
</dbReference>
<dbReference type="EMBL" id="BNGU01000019">
    <property type="protein sequence ID" value="GHM59584.1"/>
    <property type="molecule type" value="Genomic_DNA"/>
</dbReference>
<organism evidence="1 2">
    <name type="scientific">Candidatus Mesenet longicola</name>
    <dbReference type="NCBI Taxonomy" id="1892558"/>
    <lineage>
        <taxon>Bacteria</taxon>
        <taxon>Pseudomonadati</taxon>
        <taxon>Pseudomonadota</taxon>
        <taxon>Alphaproteobacteria</taxon>
        <taxon>Rickettsiales</taxon>
        <taxon>Anaplasmataceae</taxon>
        <taxon>Candidatus Mesenet</taxon>
    </lineage>
</organism>
<dbReference type="PIRSF" id="PIRSF039003">
    <property type="entry name" value="IscX"/>
    <property type="match status" value="1"/>
</dbReference>
<proteinExistence type="predicted"/>